<evidence type="ECO:0000256" key="2">
    <source>
        <dbReference type="ARBA" id="ARBA00006679"/>
    </source>
</evidence>
<dbReference type="InterPro" id="IPR051907">
    <property type="entry name" value="DoxX-like_oxidoreductase"/>
</dbReference>
<keyword evidence="5 7" id="KW-1133">Transmembrane helix</keyword>
<accession>A0ABT2AUU3</accession>
<comment type="caution">
    <text evidence="8">The sequence shown here is derived from an EMBL/GenBank/DDBJ whole genome shotgun (WGS) entry which is preliminary data.</text>
</comment>
<keyword evidence="6 7" id="KW-0472">Membrane</keyword>
<gene>
    <name evidence="8" type="ORF">NX794_02070</name>
</gene>
<dbReference type="RefSeq" id="WP_258776273.1">
    <property type="nucleotide sequence ID" value="NZ_JANUGP010000001.1"/>
</dbReference>
<evidence type="ECO:0000256" key="6">
    <source>
        <dbReference type="ARBA" id="ARBA00023136"/>
    </source>
</evidence>
<keyword evidence="9" id="KW-1185">Reference proteome</keyword>
<dbReference type="EMBL" id="JANUGP010000001">
    <property type="protein sequence ID" value="MCS0600028.1"/>
    <property type="molecule type" value="Genomic_DNA"/>
</dbReference>
<feature type="transmembrane region" description="Helical" evidence="7">
    <location>
        <begin position="101"/>
        <end position="117"/>
    </location>
</feature>
<evidence type="ECO:0000313" key="9">
    <source>
        <dbReference type="Proteomes" id="UP001205612"/>
    </source>
</evidence>
<keyword evidence="4 7" id="KW-0812">Transmembrane</keyword>
<organism evidence="8 9">
    <name type="scientific">Streptomyces pyxinicus</name>
    <dbReference type="NCBI Taxonomy" id="2970331"/>
    <lineage>
        <taxon>Bacteria</taxon>
        <taxon>Bacillati</taxon>
        <taxon>Actinomycetota</taxon>
        <taxon>Actinomycetes</taxon>
        <taxon>Kitasatosporales</taxon>
        <taxon>Streptomycetaceae</taxon>
        <taxon>Streptomyces</taxon>
    </lineage>
</organism>
<dbReference type="PANTHER" id="PTHR33452:SF1">
    <property type="entry name" value="INNER MEMBRANE PROTEIN YPHA-RELATED"/>
    <property type="match status" value="1"/>
</dbReference>
<comment type="similarity">
    <text evidence="2">Belongs to the DoxX family.</text>
</comment>
<dbReference type="Pfam" id="PF07681">
    <property type="entry name" value="DoxX"/>
    <property type="match status" value="1"/>
</dbReference>
<dbReference type="Proteomes" id="UP001205612">
    <property type="component" value="Unassembled WGS sequence"/>
</dbReference>
<name>A0ABT2AUU3_9ACTN</name>
<feature type="transmembrane region" description="Helical" evidence="7">
    <location>
        <begin position="137"/>
        <end position="157"/>
    </location>
</feature>
<evidence type="ECO:0000256" key="4">
    <source>
        <dbReference type="ARBA" id="ARBA00022692"/>
    </source>
</evidence>
<sequence length="176" mass="18046">MDAGLLVLRLVAGLLVAGHGVQKVSFRLGGHGLAGGTEEFRHDGFRGGRLTAVVAGASQIGAGLFLAAGLLTPLAAMAAMGVMTVAGTVKWGKGLWVQNDGYEYPMVLVLVSAALALTGPGRWSLDHALGITPWPAWVAWAVIVAGPASGLLTRAVLHRDREPAPAGGKPRARTAD</sequence>
<comment type="subcellular location">
    <subcellularLocation>
        <location evidence="1">Cell membrane</location>
        <topology evidence="1">Multi-pass membrane protein</topology>
    </subcellularLocation>
</comment>
<evidence type="ECO:0000256" key="7">
    <source>
        <dbReference type="SAM" id="Phobius"/>
    </source>
</evidence>
<evidence type="ECO:0000256" key="5">
    <source>
        <dbReference type="ARBA" id="ARBA00022989"/>
    </source>
</evidence>
<protein>
    <submittedName>
        <fullName evidence="8">DoxX family protein</fullName>
    </submittedName>
</protein>
<dbReference type="InterPro" id="IPR032808">
    <property type="entry name" value="DoxX"/>
</dbReference>
<dbReference type="PANTHER" id="PTHR33452">
    <property type="entry name" value="OXIDOREDUCTASE CATD-RELATED"/>
    <property type="match status" value="1"/>
</dbReference>
<feature type="transmembrane region" description="Helical" evidence="7">
    <location>
        <begin position="64"/>
        <end position="89"/>
    </location>
</feature>
<reference evidence="8 9" key="1">
    <citation type="submission" date="2022-08" db="EMBL/GenBank/DDBJ databases">
        <authorList>
            <person name="Somphong A."/>
            <person name="Phongsopitanun W."/>
        </authorList>
    </citation>
    <scope>NUCLEOTIDE SEQUENCE [LARGE SCALE GENOMIC DNA]</scope>
    <source>
        <strain evidence="8 9">LP11</strain>
    </source>
</reference>
<evidence type="ECO:0000256" key="3">
    <source>
        <dbReference type="ARBA" id="ARBA00022475"/>
    </source>
</evidence>
<proteinExistence type="inferred from homology"/>
<keyword evidence="3" id="KW-1003">Cell membrane</keyword>
<evidence type="ECO:0000313" key="8">
    <source>
        <dbReference type="EMBL" id="MCS0600028.1"/>
    </source>
</evidence>
<evidence type="ECO:0000256" key="1">
    <source>
        <dbReference type="ARBA" id="ARBA00004651"/>
    </source>
</evidence>